<organism evidence="3">
    <name type="scientific">Leptosphaeria maculans (strain JN3 / isolate v23.1.3 / race Av1-4-5-6-7-8)</name>
    <name type="common">Blackleg fungus</name>
    <name type="synonym">Phoma lingam</name>
    <dbReference type="NCBI Taxonomy" id="985895"/>
    <lineage>
        <taxon>Eukaryota</taxon>
        <taxon>Fungi</taxon>
        <taxon>Dikarya</taxon>
        <taxon>Ascomycota</taxon>
        <taxon>Pezizomycotina</taxon>
        <taxon>Dothideomycetes</taxon>
        <taxon>Pleosporomycetidae</taxon>
        <taxon>Pleosporales</taxon>
        <taxon>Pleosporineae</taxon>
        <taxon>Leptosphaeriaceae</taxon>
        <taxon>Plenodomus</taxon>
        <taxon>Plenodomus lingam/Leptosphaeria maculans species complex</taxon>
    </lineage>
</organism>
<dbReference type="AlphaFoldDB" id="E4ZTM0"/>
<keyword evidence="3" id="KW-1185">Reference proteome</keyword>
<dbReference type="HOGENOM" id="CLU_2979536_0_0_1"/>
<proteinExistence type="predicted"/>
<sequence>MRLITQAARQEKRKTTHAVQDNQGSNQKSPDLLAWLQCESGPDRVDVGSRESDERVGE</sequence>
<feature type="compositionally biased region" description="Basic and acidic residues" evidence="1">
    <location>
        <begin position="41"/>
        <end position="58"/>
    </location>
</feature>
<dbReference type="InParanoid" id="E4ZTM0"/>
<dbReference type="EMBL" id="FP929125">
    <property type="protein sequence ID" value="CBX94876.1"/>
    <property type="molecule type" value="Genomic_DNA"/>
</dbReference>
<protein>
    <submittedName>
        <fullName evidence="2">Predicted protein</fullName>
    </submittedName>
</protein>
<evidence type="ECO:0000256" key="1">
    <source>
        <dbReference type="SAM" id="MobiDB-lite"/>
    </source>
</evidence>
<name>E4ZTM0_LEPMJ</name>
<feature type="region of interest" description="Disordered" evidence="1">
    <location>
        <begin position="39"/>
        <end position="58"/>
    </location>
</feature>
<feature type="region of interest" description="Disordered" evidence="1">
    <location>
        <begin position="1"/>
        <end position="30"/>
    </location>
</feature>
<dbReference type="VEuPathDB" id="FungiDB:LEMA_uP118790.1"/>
<feature type="compositionally biased region" description="Polar residues" evidence="1">
    <location>
        <begin position="17"/>
        <end position="29"/>
    </location>
</feature>
<gene>
    <name evidence="2" type="ORF">LEMA_uP118790.1</name>
</gene>
<reference evidence="3" key="1">
    <citation type="journal article" date="2011" name="Nat. Commun.">
        <title>Effector diversification within compartments of the Leptosphaeria maculans genome affected by Repeat-Induced Point mutations.</title>
        <authorList>
            <person name="Rouxel T."/>
            <person name="Grandaubert J."/>
            <person name="Hane J.K."/>
            <person name="Hoede C."/>
            <person name="van de Wouw A.P."/>
            <person name="Couloux A."/>
            <person name="Dominguez V."/>
            <person name="Anthouard V."/>
            <person name="Bally P."/>
            <person name="Bourras S."/>
            <person name="Cozijnsen A.J."/>
            <person name="Ciuffetti L.M."/>
            <person name="Degrave A."/>
            <person name="Dilmaghani A."/>
            <person name="Duret L."/>
            <person name="Fudal I."/>
            <person name="Goodwin S.B."/>
            <person name="Gout L."/>
            <person name="Glaser N."/>
            <person name="Linglin J."/>
            <person name="Kema G.H.J."/>
            <person name="Lapalu N."/>
            <person name="Lawrence C.B."/>
            <person name="May K."/>
            <person name="Meyer M."/>
            <person name="Ollivier B."/>
            <person name="Poulain J."/>
            <person name="Schoch C.L."/>
            <person name="Simon A."/>
            <person name="Spatafora J.W."/>
            <person name="Stachowiak A."/>
            <person name="Turgeon B.G."/>
            <person name="Tyler B.M."/>
            <person name="Vincent D."/>
            <person name="Weissenbach J."/>
            <person name="Amselem J."/>
            <person name="Quesneville H."/>
            <person name="Oliver R.P."/>
            <person name="Wincker P."/>
            <person name="Balesdent M.-H."/>
            <person name="Howlett B.J."/>
        </authorList>
    </citation>
    <scope>NUCLEOTIDE SEQUENCE [LARGE SCALE GENOMIC DNA]</scope>
    <source>
        <strain evidence="3">JN3 / isolate v23.1.3 / race Av1-4-5-6-7-8</strain>
    </source>
</reference>
<evidence type="ECO:0000313" key="3">
    <source>
        <dbReference type="Proteomes" id="UP000002668"/>
    </source>
</evidence>
<accession>E4ZTM0</accession>
<evidence type="ECO:0000313" key="2">
    <source>
        <dbReference type="EMBL" id="CBX94876.1"/>
    </source>
</evidence>
<dbReference type="Proteomes" id="UP000002668">
    <property type="component" value="Genome"/>
</dbReference>